<keyword evidence="2 7" id="KW-0812">Transmembrane</keyword>
<dbReference type="Pfam" id="PF25545">
    <property type="entry name" value="DUF7924"/>
    <property type="match status" value="1"/>
</dbReference>
<dbReference type="Proteomes" id="UP000566819">
    <property type="component" value="Unassembled WGS sequence"/>
</dbReference>
<feature type="transmembrane region" description="Helical" evidence="7">
    <location>
        <begin position="221"/>
        <end position="248"/>
    </location>
</feature>
<dbReference type="EMBL" id="JAAMPI010000303">
    <property type="protein sequence ID" value="KAF4632946.1"/>
    <property type="molecule type" value="Genomic_DNA"/>
</dbReference>
<dbReference type="OrthoDB" id="5329176at2759"/>
<sequence length="545" mass="60939">MSDSIQIPSGPLPPNYLTESRAHILISVGVLFMVLDITAFGLRAISRRIKRVSFGWDDVLIIPALIFNLVLDVLLMLMIPYGGVGHHTLVTALDDPGKFVFLSKASLLITPILYICAVNLSKGAIVQLFLRIFTLGWTRHVAHLIGVILIAQTIAIVFTVIFQCKPVSLIWTTAERGSCIDTQEFFAYTSIPNVITDFAMLVLPLPTIWNMKATVQLKIGVTITLLTASIGIITSILRTIGFFTIPLFKDPTWLNVTVFAYSIAEPGTYFLAACFPTYRPLIWYVRSERLLSTSYWLRSKKYGDITRSGDSGQGYTKQTEQSKGTKRVVHEESIALAEGGESVFGHDEGIECTDLEIHMEVGCKSDKVRPIDSAAFSIAMSDTEARLYISWKHNELDYYMRKVKSFSLQEPEKYVEFRKHVPNIIDWGKDKRLNEIRDSLNSLLEESRQTASQLAKSRPPPSSDDPARSSSQKRKSSLSRGRNSKAKTVQEYPNGGINTSPSACFHEYNQDDPFVQIPAADDVYAPPPTSFPESDQGWSLHANFH</sequence>
<feature type="transmembrane region" description="Helical" evidence="7">
    <location>
        <begin position="54"/>
        <end position="79"/>
    </location>
</feature>
<evidence type="ECO:0000256" key="5">
    <source>
        <dbReference type="ARBA" id="ARBA00038359"/>
    </source>
</evidence>
<reference evidence="10 11" key="1">
    <citation type="submission" date="2020-03" db="EMBL/GenBank/DDBJ databases">
        <title>Draft Genome Sequence of Cudoniella acicularis.</title>
        <authorList>
            <person name="Buettner E."/>
            <person name="Kellner H."/>
        </authorList>
    </citation>
    <scope>NUCLEOTIDE SEQUENCE [LARGE SCALE GENOMIC DNA]</scope>
    <source>
        <strain evidence="10 11">DSM 108380</strain>
    </source>
</reference>
<feature type="region of interest" description="Disordered" evidence="6">
    <location>
        <begin position="446"/>
        <end position="545"/>
    </location>
</feature>
<dbReference type="PANTHER" id="PTHR33048:SF47">
    <property type="entry name" value="INTEGRAL MEMBRANE PROTEIN-RELATED"/>
    <property type="match status" value="1"/>
</dbReference>
<feature type="compositionally biased region" description="Basic residues" evidence="6">
    <location>
        <begin position="471"/>
        <end position="485"/>
    </location>
</feature>
<evidence type="ECO:0008006" key="12">
    <source>
        <dbReference type="Google" id="ProtNLM"/>
    </source>
</evidence>
<evidence type="ECO:0000313" key="11">
    <source>
        <dbReference type="Proteomes" id="UP000566819"/>
    </source>
</evidence>
<dbReference type="InterPro" id="IPR049326">
    <property type="entry name" value="Rhodopsin_dom_fungi"/>
</dbReference>
<feature type="transmembrane region" description="Helical" evidence="7">
    <location>
        <begin position="185"/>
        <end position="209"/>
    </location>
</feature>
<comment type="subcellular location">
    <subcellularLocation>
        <location evidence="1">Membrane</location>
        <topology evidence="1">Multi-pass membrane protein</topology>
    </subcellularLocation>
</comment>
<dbReference type="Pfam" id="PF20684">
    <property type="entry name" value="Fung_rhodopsin"/>
    <property type="match status" value="1"/>
</dbReference>
<feature type="transmembrane region" description="Helical" evidence="7">
    <location>
        <begin position="22"/>
        <end position="42"/>
    </location>
</feature>
<accession>A0A8H4RQ18</accession>
<dbReference type="PANTHER" id="PTHR33048">
    <property type="entry name" value="PTH11-LIKE INTEGRAL MEMBRANE PROTEIN (AFU_ORTHOLOGUE AFUA_5G11245)"/>
    <property type="match status" value="1"/>
</dbReference>
<feature type="domain" description="Rhodopsin" evidence="8">
    <location>
        <begin position="42"/>
        <end position="282"/>
    </location>
</feature>
<evidence type="ECO:0000256" key="7">
    <source>
        <dbReference type="SAM" id="Phobius"/>
    </source>
</evidence>
<evidence type="ECO:0000313" key="10">
    <source>
        <dbReference type="EMBL" id="KAF4632946.1"/>
    </source>
</evidence>
<organism evidence="10 11">
    <name type="scientific">Cudoniella acicularis</name>
    <dbReference type="NCBI Taxonomy" id="354080"/>
    <lineage>
        <taxon>Eukaryota</taxon>
        <taxon>Fungi</taxon>
        <taxon>Dikarya</taxon>
        <taxon>Ascomycota</taxon>
        <taxon>Pezizomycotina</taxon>
        <taxon>Leotiomycetes</taxon>
        <taxon>Helotiales</taxon>
        <taxon>Tricladiaceae</taxon>
        <taxon>Cudoniella</taxon>
    </lineage>
</organism>
<comment type="similarity">
    <text evidence="5">Belongs to the SAT4 family.</text>
</comment>
<evidence type="ECO:0000256" key="4">
    <source>
        <dbReference type="ARBA" id="ARBA00023136"/>
    </source>
</evidence>
<dbReference type="InterPro" id="IPR057684">
    <property type="entry name" value="DUF7924"/>
</dbReference>
<protein>
    <recommendedName>
        <fullName evidence="12">Integral membrane protein</fullName>
    </recommendedName>
</protein>
<keyword evidence="3 7" id="KW-1133">Transmembrane helix</keyword>
<dbReference type="InterPro" id="IPR052337">
    <property type="entry name" value="SAT4-like"/>
</dbReference>
<evidence type="ECO:0000256" key="1">
    <source>
        <dbReference type="ARBA" id="ARBA00004141"/>
    </source>
</evidence>
<evidence type="ECO:0000259" key="9">
    <source>
        <dbReference type="Pfam" id="PF25545"/>
    </source>
</evidence>
<feature type="transmembrane region" description="Helical" evidence="7">
    <location>
        <begin position="141"/>
        <end position="162"/>
    </location>
</feature>
<evidence type="ECO:0000259" key="8">
    <source>
        <dbReference type="Pfam" id="PF20684"/>
    </source>
</evidence>
<comment type="caution">
    <text evidence="10">The sequence shown here is derived from an EMBL/GenBank/DDBJ whole genome shotgun (WGS) entry which is preliminary data.</text>
</comment>
<keyword evidence="11" id="KW-1185">Reference proteome</keyword>
<evidence type="ECO:0000256" key="6">
    <source>
        <dbReference type="SAM" id="MobiDB-lite"/>
    </source>
</evidence>
<dbReference type="GO" id="GO:0016020">
    <property type="term" value="C:membrane"/>
    <property type="evidence" value="ECO:0007669"/>
    <property type="project" value="UniProtKB-SubCell"/>
</dbReference>
<evidence type="ECO:0000256" key="3">
    <source>
        <dbReference type="ARBA" id="ARBA00022989"/>
    </source>
</evidence>
<feature type="domain" description="DUF7924" evidence="9">
    <location>
        <begin position="372"/>
        <end position="439"/>
    </location>
</feature>
<dbReference type="AlphaFoldDB" id="A0A8H4RQ18"/>
<keyword evidence="4 7" id="KW-0472">Membrane</keyword>
<evidence type="ECO:0000256" key="2">
    <source>
        <dbReference type="ARBA" id="ARBA00022692"/>
    </source>
</evidence>
<proteinExistence type="inferred from homology"/>
<name>A0A8H4RQ18_9HELO</name>
<feature type="transmembrane region" description="Helical" evidence="7">
    <location>
        <begin position="99"/>
        <end position="120"/>
    </location>
</feature>
<gene>
    <name evidence="10" type="ORF">G7Y89_g5178</name>
</gene>
<feature type="compositionally biased region" description="Polar residues" evidence="6">
    <location>
        <begin position="446"/>
        <end position="455"/>
    </location>
</feature>